<proteinExistence type="inferred from homology"/>
<comment type="caution">
    <text evidence="10">The sequence shown here is derived from an EMBL/GenBank/DDBJ whole genome shotgun (WGS) entry which is preliminary data.</text>
</comment>
<evidence type="ECO:0000256" key="7">
    <source>
        <dbReference type="ARBA" id="ARBA00023158"/>
    </source>
</evidence>
<evidence type="ECO:0000256" key="4">
    <source>
        <dbReference type="ARBA" id="ARBA00014872"/>
    </source>
</evidence>
<evidence type="ECO:0000256" key="2">
    <source>
        <dbReference type="ARBA" id="ARBA00004496"/>
    </source>
</evidence>
<dbReference type="GO" id="GO:0030014">
    <property type="term" value="C:CCR4-NOT complex"/>
    <property type="evidence" value="ECO:0007669"/>
    <property type="project" value="InterPro"/>
</dbReference>
<feature type="non-terminal residue" evidence="10">
    <location>
        <position position="1"/>
    </location>
</feature>
<comment type="similarity">
    <text evidence="3">Belongs to the CNOT11 family.</text>
</comment>
<evidence type="ECO:0000256" key="9">
    <source>
        <dbReference type="ARBA" id="ARBA00023242"/>
    </source>
</evidence>
<dbReference type="PANTHER" id="PTHR15975:SF0">
    <property type="entry name" value="CCR4-NOT TRANSCRIPTION COMPLEX SUBUNIT 11"/>
    <property type="match status" value="1"/>
</dbReference>
<gene>
    <name evidence="10" type="ORF">GIL414_LOCUS75563</name>
</gene>
<keyword evidence="6" id="KW-0805">Transcription regulation</keyword>
<evidence type="ECO:0000313" key="11">
    <source>
        <dbReference type="Proteomes" id="UP000681720"/>
    </source>
</evidence>
<reference evidence="10" key="1">
    <citation type="submission" date="2021-02" db="EMBL/GenBank/DDBJ databases">
        <authorList>
            <person name="Nowell W R."/>
        </authorList>
    </citation>
    <scope>NUCLEOTIDE SEQUENCE</scope>
</reference>
<accession>A0A8S3IGI4</accession>
<dbReference type="EMBL" id="CAJOBJ010343349">
    <property type="protein sequence ID" value="CAF5197843.1"/>
    <property type="molecule type" value="Genomic_DNA"/>
</dbReference>
<keyword evidence="8" id="KW-0804">Transcription</keyword>
<dbReference type="PANTHER" id="PTHR15975">
    <property type="entry name" value="CCR4-NOT TRANSCRIPTION COMPLEX SUBUNIT 11"/>
    <property type="match status" value="1"/>
</dbReference>
<dbReference type="InterPro" id="IPR019312">
    <property type="entry name" value="CNOT11"/>
</dbReference>
<evidence type="ECO:0000256" key="8">
    <source>
        <dbReference type="ARBA" id="ARBA00023163"/>
    </source>
</evidence>
<keyword evidence="9" id="KW-0539">Nucleus</keyword>
<comment type="subcellular location">
    <subcellularLocation>
        <location evidence="2">Cytoplasm</location>
    </subcellularLocation>
    <subcellularLocation>
        <location evidence="1">Nucleus</location>
    </subcellularLocation>
</comment>
<dbReference type="GO" id="GO:0031047">
    <property type="term" value="P:regulatory ncRNA-mediated gene silencing"/>
    <property type="evidence" value="ECO:0007669"/>
    <property type="project" value="UniProtKB-KW"/>
</dbReference>
<dbReference type="GO" id="GO:0005634">
    <property type="term" value="C:nucleus"/>
    <property type="evidence" value="ECO:0007669"/>
    <property type="project" value="UniProtKB-SubCell"/>
</dbReference>
<dbReference type="Pfam" id="PF10155">
    <property type="entry name" value="CNOT11"/>
    <property type="match status" value="1"/>
</dbReference>
<dbReference type="AlphaFoldDB" id="A0A8S3IGI4"/>
<sequence length="106" mass="12345">TSMELPQEFLHLYISTCIKTCEETKDKYLQNRFVRLVSVFIQSLIRNKVIDIRDLFLDIQGFCINFRHIKEAGALFQLVKSYELRNNNNDTTPTAMISTPLTANDE</sequence>
<evidence type="ECO:0000313" key="10">
    <source>
        <dbReference type="EMBL" id="CAF5197843.1"/>
    </source>
</evidence>
<evidence type="ECO:0000256" key="3">
    <source>
        <dbReference type="ARBA" id="ARBA00008030"/>
    </source>
</evidence>
<evidence type="ECO:0000256" key="6">
    <source>
        <dbReference type="ARBA" id="ARBA00023015"/>
    </source>
</evidence>
<organism evidence="10 11">
    <name type="scientific">Rotaria magnacalcarata</name>
    <dbReference type="NCBI Taxonomy" id="392030"/>
    <lineage>
        <taxon>Eukaryota</taxon>
        <taxon>Metazoa</taxon>
        <taxon>Spiralia</taxon>
        <taxon>Gnathifera</taxon>
        <taxon>Rotifera</taxon>
        <taxon>Eurotatoria</taxon>
        <taxon>Bdelloidea</taxon>
        <taxon>Philodinida</taxon>
        <taxon>Philodinidae</taxon>
        <taxon>Rotaria</taxon>
    </lineage>
</organism>
<keyword evidence="5" id="KW-0963">Cytoplasm</keyword>
<evidence type="ECO:0000256" key="1">
    <source>
        <dbReference type="ARBA" id="ARBA00004123"/>
    </source>
</evidence>
<name>A0A8S3IGI4_9BILA</name>
<dbReference type="GO" id="GO:0005737">
    <property type="term" value="C:cytoplasm"/>
    <property type="evidence" value="ECO:0007669"/>
    <property type="project" value="UniProtKB-SubCell"/>
</dbReference>
<dbReference type="Proteomes" id="UP000681720">
    <property type="component" value="Unassembled WGS sequence"/>
</dbReference>
<evidence type="ECO:0000256" key="5">
    <source>
        <dbReference type="ARBA" id="ARBA00022490"/>
    </source>
</evidence>
<protein>
    <recommendedName>
        <fullName evidence="4">CCR4-NOT transcription complex subunit 11</fullName>
    </recommendedName>
</protein>
<keyword evidence="7" id="KW-0943">RNA-mediated gene silencing</keyword>